<keyword evidence="3" id="KW-1185">Reference proteome</keyword>
<feature type="compositionally biased region" description="Low complexity" evidence="1">
    <location>
        <begin position="160"/>
        <end position="171"/>
    </location>
</feature>
<accession>A0AA39J0V3</accession>
<dbReference type="Proteomes" id="UP001175226">
    <property type="component" value="Unassembled WGS sequence"/>
</dbReference>
<evidence type="ECO:0000313" key="2">
    <source>
        <dbReference type="EMBL" id="KAK0433271.1"/>
    </source>
</evidence>
<dbReference type="AlphaFoldDB" id="A0AA39J0V3"/>
<dbReference type="EMBL" id="JAUEPT010000083">
    <property type="protein sequence ID" value="KAK0433271.1"/>
    <property type="molecule type" value="Genomic_DNA"/>
</dbReference>
<evidence type="ECO:0000313" key="3">
    <source>
        <dbReference type="Proteomes" id="UP001175226"/>
    </source>
</evidence>
<gene>
    <name evidence="2" type="ORF">EV421DRAFT_1741718</name>
</gene>
<evidence type="ECO:0000256" key="1">
    <source>
        <dbReference type="SAM" id="MobiDB-lite"/>
    </source>
</evidence>
<name>A0AA39J0V3_9AGAR</name>
<reference evidence="2" key="1">
    <citation type="submission" date="2023-06" db="EMBL/GenBank/DDBJ databases">
        <authorList>
            <consortium name="Lawrence Berkeley National Laboratory"/>
            <person name="Ahrendt S."/>
            <person name="Sahu N."/>
            <person name="Indic B."/>
            <person name="Wong-Bajracharya J."/>
            <person name="Merenyi Z."/>
            <person name="Ke H.-M."/>
            <person name="Monk M."/>
            <person name="Kocsube S."/>
            <person name="Drula E."/>
            <person name="Lipzen A."/>
            <person name="Balint B."/>
            <person name="Henrissat B."/>
            <person name="Andreopoulos B."/>
            <person name="Martin F.M."/>
            <person name="Harder C.B."/>
            <person name="Rigling D."/>
            <person name="Ford K.L."/>
            <person name="Foster G.D."/>
            <person name="Pangilinan J."/>
            <person name="Papanicolaou A."/>
            <person name="Barry K."/>
            <person name="LaButti K."/>
            <person name="Viragh M."/>
            <person name="Koriabine M."/>
            <person name="Yan M."/>
            <person name="Riley R."/>
            <person name="Champramary S."/>
            <person name="Plett K.L."/>
            <person name="Tsai I.J."/>
            <person name="Slot J."/>
            <person name="Sipos G."/>
            <person name="Plett J."/>
            <person name="Nagy L.G."/>
            <person name="Grigoriev I.V."/>
        </authorList>
    </citation>
    <scope>NUCLEOTIDE SEQUENCE</scope>
    <source>
        <strain evidence="2">FPL87.14</strain>
    </source>
</reference>
<comment type="caution">
    <text evidence="2">The sequence shown here is derived from an EMBL/GenBank/DDBJ whole genome shotgun (WGS) entry which is preliminary data.</text>
</comment>
<organism evidence="2 3">
    <name type="scientific">Armillaria borealis</name>
    <dbReference type="NCBI Taxonomy" id="47425"/>
    <lineage>
        <taxon>Eukaryota</taxon>
        <taxon>Fungi</taxon>
        <taxon>Dikarya</taxon>
        <taxon>Basidiomycota</taxon>
        <taxon>Agaricomycotina</taxon>
        <taxon>Agaricomycetes</taxon>
        <taxon>Agaricomycetidae</taxon>
        <taxon>Agaricales</taxon>
        <taxon>Marasmiineae</taxon>
        <taxon>Physalacriaceae</taxon>
        <taxon>Armillaria</taxon>
    </lineage>
</organism>
<proteinExistence type="predicted"/>
<protein>
    <submittedName>
        <fullName evidence="2">Uncharacterized protein</fullName>
    </submittedName>
</protein>
<feature type="region of interest" description="Disordered" evidence="1">
    <location>
        <begin position="151"/>
        <end position="171"/>
    </location>
</feature>
<sequence>MSGNKTKATSGLVICNYDSYKVPNTNLLPSNITSPHEMEDWEVPVSEICNWTYTLIDLFGYGNVMSFRDKAMESPLNERVHCCWPVKERFWKASEEWKILWRLVHHDPQTEPNDWEDFLHSKRDGRTHHHRASCDEPTNTIYDNMTSVSPLGVDNDGAKPVVPSASASSLA</sequence>